<reference evidence="5" key="1">
    <citation type="submission" date="2016-11" db="EMBL/GenBank/DDBJ databases">
        <authorList>
            <person name="Varghese N."/>
            <person name="Submissions S."/>
        </authorList>
    </citation>
    <scope>NUCLEOTIDE SEQUENCE [LARGE SCALE GENOMIC DNA]</scope>
    <source>
        <strain evidence="5">DSM 27370</strain>
    </source>
</reference>
<dbReference type="OrthoDB" id="9812571at2"/>
<dbReference type="RefSeq" id="WP_062183615.1">
    <property type="nucleotide sequence ID" value="NZ_BBXL01000022.1"/>
</dbReference>
<name>A0A1M5ESA6_9BACT</name>
<evidence type="ECO:0000256" key="1">
    <source>
        <dbReference type="ARBA" id="ARBA00022679"/>
    </source>
</evidence>
<dbReference type="Gene3D" id="2.160.10.10">
    <property type="entry name" value="Hexapeptide repeat proteins"/>
    <property type="match status" value="1"/>
</dbReference>
<dbReference type="GO" id="GO:0016746">
    <property type="term" value="F:acyltransferase activity"/>
    <property type="evidence" value="ECO:0007669"/>
    <property type="project" value="UniProtKB-KW"/>
</dbReference>
<keyword evidence="1 4" id="KW-0808">Transferase</keyword>
<dbReference type="PROSITE" id="PS00101">
    <property type="entry name" value="HEXAPEP_TRANSFERASES"/>
    <property type="match status" value="1"/>
</dbReference>
<dbReference type="Pfam" id="PF00132">
    <property type="entry name" value="Hexapep"/>
    <property type="match status" value="1"/>
</dbReference>
<proteinExistence type="predicted"/>
<dbReference type="Proteomes" id="UP000184480">
    <property type="component" value="Unassembled WGS sequence"/>
</dbReference>
<dbReference type="AlphaFoldDB" id="A0A1M5ESA6"/>
<keyword evidence="3" id="KW-0012">Acyltransferase</keyword>
<dbReference type="PANTHER" id="PTHR23416">
    <property type="entry name" value="SIALIC ACID SYNTHASE-RELATED"/>
    <property type="match status" value="1"/>
</dbReference>
<evidence type="ECO:0000313" key="4">
    <source>
        <dbReference type="EMBL" id="SHF82024.1"/>
    </source>
</evidence>
<evidence type="ECO:0000256" key="2">
    <source>
        <dbReference type="ARBA" id="ARBA00022737"/>
    </source>
</evidence>
<dbReference type="SUPFAM" id="SSF51161">
    <property type="entry name" value="Trimeric LpxA-like enzymes"/>
    <property type="match status" value="1"/>
</dbReference>
<dbReference type="InterPro" id="IPR051159">
    <property type="entry name" value="Hexapeptide_acetyltransf"/>
</dbReference>
<accession>A0A1M5ESA6</accession>
<sequence length="224" mass="24797">MSIKEILYKSSFIRNLTYKIKLDRANRKKWIQGDNIKIDNQGRFYKVTQKVIGNNNTIIIGKYTTVSNARIVIVGNNNTIRLGNGCGFEGGVLWIEGCNNRITLGDRVKVMDASFAAIEDNQSITVGDDSLFSYQVEVRTSDSHSIIDTESNKRINKPQSILIGKHVWVGAMVSILKGVTLGDNSIVGTRSIVTKDVPPNTVAAGIPAKVIKTNVNWSYDHIKD</sequence>
<keyword evidence="2" id="KW-0677">Repeat</keyword>
<protein>
    <submittedName>
        <fullName evidence="4">Acetyltransferase (Isoleucine patch superfamily)</fullName>
    </submittedName>
</protein>
<evidence type="ECO:0000313" key="5">
    <source>
        <dbReference type="Proteomes" id="UP000184480"/>
    </source>
</evidence>
<dbReference type="InterPro" id="IPR018357">
    <property type="entry name" value="Hexapep_transf_CS"/>
</dbReference>
<dbReference type="InterPro" id="IPR001451">
    <property type="entry name" value="Hexapep"/>
</dbReference>
<dbReference type="STRING" id="1346286.SAMN05444362_110126"/>
<dbReference type="CDD" id="cd04647">
    <property type="entry name" value="LbH_MAT_like"/>
    <property type="match status" value="1"/>
</dbReference>
<organism evidence="4 5">
    <name type="scientific">Dysgonomonas macrotermitis</name>
    <dbReference type="NCBI Taxonomy" id="1346286"/>
    <lineage>
        <taxon>Bacteria</taxon>
        <taxon>Pseudomonadati</taxon>
        <taxon>Bacteroidota</taxon>
        <taxon>Bacteroidia</taxon>
        <taxon>Bacteroidales</taxon>
        <taxon>Dysgonomonadaceae</taxon>
        <taxon>Dysgonomonas</taxon>
    </lineage>
</organism>
<keyword evidence="5" id="KW-1185">Reference proteome</keyword>
<gene>
    <name evidence="4" type="ORF">SAMN05444362_110126</name>
</gene>
<dbReference type="EMBL" id="FQUC01000010">
    <property type="protein sequence ID" value="SHF82024.1"/>
    <property type="molecule type" value="Genomic_DNA"/>
</dbReference>
<dbReference type="InterPro" id="IPR011004">
    <property type="entry name" value="Trimer_LpxA-like_sf"/>
</dbReference>
<dbReference type="PANTHER" id="PTHR23416:SF78">
    <property type="entry name" value="LIPOPOLYSACCHARIDE BIOSYNTHESIS O-ACETYL TRANSFERASE WBBJ-RELATED"/>
    <property type="match status" value="1"/>
</dbReference>
<evidence type="ECO:0000256" key="3">
    <source>
        <dbReference type="ARBA" id="ARBA00023315"/>
    </source>
</evidence>